<dbReference type="VEuPathDB" id="FungiDB:RhiirA1_401761"/>
<evidence type="ECO:0000313" key="2">
    <source>
        <dbReference type="EMBL" id="PKC16472.1"/>
    </source>
</evidence>
<name>A0A2N0QBL6_9GLOM</name>
<feature type="compositionally biased region" description="Polar residues" evidence="1">
    <location>
        <begin position="37"/>
        <end position="55"/>
    </location>
</feature>
<proteinExistence type="predicted"/>
<dbReference type="EMBL" id="LLXJ01000046">
    <property type="protein sequence ID" value="PKC16472.1"/>
    <property type="molecule type" value="Genomic_DNA"/>
</dbReference>
<feature type="region of interest" description="Disordered" evidence="1">
    <location>
        <begin position="37"/>
        <end position="63"/>
    </location>
</feature>
<dbReference type="Proteomes" id="UP000232722">
    <property type="component" value="Unassembled WGS sequence"/>
</dbReference>
<evidence type="ECO:0000313" key="3">
    <source>
        <dbReference type="Proteomes" id="UP000232722"/>
    </source>
</evidence>
<accession>A0A2N0QBL6</accession>
<protein>
    <submittedName>
        <fullName evidence="2">Uncharacterized protein</fullName>
    </submittedName>
</protein>
<dbReference type="AlphaFoldDB" id="A0A2N0QBL6"/>
<gene>
    <name evidence="2" type="ORF">RhiirA5_369840</name>
</gene>
<comment type="caution">
    <text evidence="2">The sequence shown here is derived from an EMBL/GenBank/DDBJ whole genome shotgun (WGS) entry which is preliminary data.</text>
</comment>
<reference evidence="2 3" key="2">
    <citation type="submission" date="2017-09" db="EMBL/GenBank/DDBJ databases">
        <title>Extensive intraspecific genome diversity in a model arbuscular mycorrhizal fungus.</title>
        <authorList>
            <person name="Chen E.C."/>
            <person name="Morin E."/>
            <person name="Beaudet D."/>
            <person name="Noel J."/>
            <person name="Ndikumana S."/>
            <person name="Charron P."/>
            <person name="St-Onge C."/>
            <person name="Giorgi J."/>
            <person name="Grigoriev I.V."/>
            <person name="Roux C."/>
            <person name="Martin F.M."/>
            <person name="Corradi N."/>
        </authorList>
    </citation>
    <scope>NUCLEOTIDE SEQUENCE [LARGE SCALE GENOMIC DNA]</scope>
    <source>
        <strain evidence="2 3">A5</strain>
    </source>
</reference>
<evidence type="ECO:0000256" key="1">
    <source>
        <dbReference type="SAM" id="MobiDB-lite"/>
    </source>
</evidence>
<reference evidence="2 3" key="1">
    <citation type="submission" date="2016-04" db="EMBL/GenBank/DDBJ databases">
        <title>Genome analyses suggest a sexual origin of heterokaryosis in a supposedly ancient asexual fungus.</title>
        <authorList>
            <person name="Ropars J."/>
            <person name="Sedzielewska K."/>
            <person name="Noel J."/>
            <person name="Charron P."/>
            <person name="Farinelli L."/>
            <person name="Marton T."/>
            <person name="Kruger M."/>
            <person name="Pelin A."/>
            <person name="Brachmann A."/>
            <person name="Corradi N."/>
        </authorList>
    </citation>
    <scope>NUCLEOTIDE SEQUENCE [LARGE SCALE GENOMIC DNA]</scope>
    <source>
        <strain evidence="2 3">A5</strain>
    </source>
</reference>
<sequence>MSLNANTKLVFKLKNRMFLQLSMLENAKNITTRKTIRENQPQTSNGNKENNNKATFDNKETSTADIKNKDTTEDLISERDVIYAKKTTTLQANVTSIITATAHRNTGGTEIKIGMSYIDKEEEDTIMKKTLTTKHNTTMKAITADTTATTIEEEIQTQEDDTMTIISEKMAEMRIGDIDKKIIISNTTITTMMDILQEIQLDTAEKITEATTEIGMKETDPMTGIEWLDAINWQPYQN</sequence>
<organism evidence="2 3">
    <name type="scientific">Rhizophagus irregularis</name>
    <dbReference type="NCBI Taxonomy" id="588596"/>
    <lineage>
        <taxon>Eukaryota</taxon>
        <taxon>Fungi</taxon>
        <taxon>Fungi incertae sedis</taxon>
        <taxon>Mucoromycota</taxon>
        <taxon>Glomeromycotina</taxon>
        <taxon>Glomeromycetes</taxon>
        <taxon>Glomerales</taxon>
        <taxon>Glomeraceae</taxon>
        <taxon>Rhizophagus</taxon>
    </lineage>
</organism>